<keyword evidence="3" id="KW-1133">Transmembrane helix</keyword>
<keyword evidence="3" id="KW-0812">Transmembrane</keyword>
<feature type="domain" description="DDE-1" evidence="4">
    <location>
        <begin position="16"/>
        <end position="138"/>
    </location>
</feature>
<keyword evidence="5" id="KW-0540">Nuclease</keyword>
<evidence type="ECO:0000259" key="4">
    <source>
        <dbReference type="Pfam" id="PF03184"/>
    </source>
</evidence>
<name>A0AAW1JZU6_POPJA</name>
<sequence>MSQTSSALSSAERGQHVTVVCAMNAIGTYVLPAFIFPRQRMKDELMNDAPPGSIHFAQEKGWMTTEIFCKWLKHFLRYTKASKDNKVLLLLDGHGSHKGLDALEFAKENEIELWLRQNPGKTVTQFKIASLFKQAYLKSAVPLNAKNSFKKTGIHPFNPDVFEDWQFSPSLTTERQPPNDRCENHENQLQQSENDEQPGPSGQNSSSSAVLDISIKDICSLPTAAADTANQRHGRKRGKIGYLNATTEMEELREKVAEEVAKVRKQHARQIKSRSFGSR</sequence>
<reference evidence="5 6" key="1">
    <citation type="journal article" date="2024" name="BMC Genomics">
        <title>De novo assembly and annotation of Popillia japonica's genome with initial clues to its potential as an invasive pest.</title>
        <authorList>
            <person name="Cucini C."/>
            <person name="Boschi S."/>
            <person name="Funari R."/>
            <person name="Cardaioli E."/>
            <person name="Iannotti N."/>
            <person name="Marturano G."/>
            <person name="Paoli F."/>
            <person name="Bruttini M."/>
            <person name="Carapelli A."/>
            <person name="Frati F."/>
            <person name="Nardi F."/>
        </authorList>
    </citation>
    <scope>NUCLEOTIDE SEQUENCE [LARGE SCALE GENOMIC DNA]</scope>
    <source>
        <strain evidence="5">DMR45628</strain>
    </source>
</reference>
<keyword evidence="6" id="KW-1185">Reference proteome</keyword>
<organism evidence="5 6">
    <name type="scientific">Popillia japonica</name>
    <name type="common">Japanese beetle</name>
    <dbReference type="NCBI Taxonomy" id="7064"/>
    <lineage>
        <taxon>Eukaryota</taxon>
        <taxon>Metazoa</taxon>
        <taxon>Ecdysozoa</taxon>
        <taxon>Arthropoda</taxon>
        <taxon>Hexapoda</taxon>
        <taxon>Insecta</taxon>
        <taxon>Pterygota</taxon>
        <taxon>Neoptera</taxon>
        <taxon>Endopterygota</taxon>
        <taxon>Coleoptera</taxon>
        <taxon>Polyphaga</taxon>
        <taxon>Scarabaeiformia</taxon>
        <taxon>Scarabaeidae</taxon>
        <taxon>Rutelinae</taxon>
        <taxon>Popillia</taxon>
    </lineage>
</organism>
<dbReference type="EMBL" id="JASPKY010000298">
    <property type="protein sequence ID" value="KAK9710092.1"/>
    <property type="molecule type" value="Genomic_DNA"/>
</dbReference>
<dbReference type="GO" id="GO:0004519">
    <property type="term" value="F:endonuclease activity"/>
    <property type="evidence" value="ECO:0007669"/>
    <property type="project" value="UniProtKB-KW"/>
</dbReference>
<evidence type="ECO:0000256" key="1">
    <source>
        <dbReference type="SAM" id="Coils"/>
    </source>
</evidence>
<feature type="region of interest" description="Disordered" evidence="2">
    <location>
        <begin position="170"/>
        <end position="208"/>
    </location>
</feature>
<keyword evidence="3" id="KW-0472">Membrane</keyword>
<feature type="compositionally biased region" description="Basic and acidic residues" evidence="2">
    <location>
        <begin position="177"/>
        <end position="186"/>
    </location>
</feature>
<feature type="coiled-coil region" evidence="1">
    <location>
        <begin position="242"/>
        <end position="269"/>
    </location>
</feature>
<dbReference type="GO" id="GO:0003677">
    <property type="term" value="F:DNA binding"/>
    <property type="evidence" value="ECO:0007669"/>
    <property type="project" value="TreeGrafter"/>
</dbReference>
<evidence type="ECO:0000256" key="2">
    <source>
        <dbReference type="SAM" id="MobiDB-lite"/>
    </source>
</evidence>
<keyword evidence="5" id="KW-0255">Endonuclease</keyword>
<feature type="transmembrane region" description="Helical" evidence="3">
    <location>
        <begin position="16"/>
        <end position="36"/>
    </location>
</feature>
<keyword evidence="5" id="KW-0378">Hydrolase</keyword>
<protein>
    <submittedName>
        <fullName evidence="5">DDE superfamily endonuclease</fullName>
    </submittedName>
</protein>
<evidence type="ECO:0000313" key="5">
    <source>
        <dbReference type="EMBL" id="KAK9710092.1"/>
    </source>
</evidence>
<feature type="compositionally biased region" description="Low complexity" evidence="2">
    <location>
        <begin position="197"/>
        <end position="208"/>
    </location>
</feature>
<evidence type="ECO:0000256" key="3">
    <source>
        <dbReference type="SAM" id="Phobius"/>
    </source>
</evidence>
<dbReference type="Pfam" id="PF03184">
    <property type="entry name" value="DDE_1"/>
    <property type="match status" value="1"/>
</dbReference>
<accession>A0AAW1JZU6</accession>
<keyword evidence="1" id="KW-0175">Coiled coil</keyword>
<evidence type="ECO:0000313" key="6">
    <source>
        <dbReference type="Proteomes" id="UP001458880"/>
    </source>
</evidence>
<gene>
    <name evidence="5" type="ORF">QE152_g26233</name>
</gene>
<dbReference type="PANTHER" id="PTHR19303:SF71">
    <property type="entry name" value="ZINC FINGER PHD-TYPE DOMAIN-CONTAINING PROTEIN"/>
    <property type="match status" value="1"/>
</dbReference>
<dbReference type="Proteomes" id="UP001458880">
    <property type="component" value="Unassembled WGS sequence"/>
</dbReference>
<dbReference type="InterPro" id="IPR050863">
    <property type="entry name" value="CenT-Element_Derived"/>
</dbReference>
<dbReference type="GO" id="GO:0005634">
    <property type="term" value="C:nucleus"/>
    <property type="evidence" value="ECO:0007669"/>
    <property type="project" value="TreeGrafter"/>
</dbReference>
<dbReference type="PANTHER" id="PTHR19303">
    <property type="entry name" value="TRANSPOSON"/>
    <property type="match status" value="1"/>
</dbReference>
<proteinExistence type="predicted"/>
<dbReference type="AlphaFoldDB" id="A0AAW1JZU6"/>
<comment type="caution">
    <text evidence="5">The sequence shown here is derived from an EMBL/GenBank/DDBJ whole genome shotgun (WGS) entry which is preliminary data.</text>
</comment>
<dbReference type="InterPro" id="IPR004875">
    <property type="entry name" value="DDE_SF_endonuclease_dom"/>
</dbReference>